<evidence type="ECO:0000313" key="1">
    <source>
        <dbReference type="EMBL" id="PSS13308.1"/>
    </source>
</evidence>
<reference evidence="1 2" key="1">
    <citation type="journal article" date="2018" name="New Phytol.">
        <title>Comparative genomics and transcriptomics depict ericoid mycorrhizal fungi as versatile saprotrophs and plant mutualists.</title>
        <authorList>
            <person name="Martino E."/>
            <person name="Morin E."/>
            <person name="Grelet G.A."/>
            <person name="Kuo A."/>
            <person name="Kohler A."/>
            <person name="Daghino S."/>
            <person name="Barry K.W."/>
            <person name="Cichocki N."/>
            <person name="Clum A."/>
            <person name="Dockter R.B."/>
            <person name="Hainaut M."/>
            <person name="Kuo R.C."/>
            <person name="LaButti K."/>
            <person name="Lindahl B.D."/>
            <person name="Lindquist E.A."/>
            <person name="Lipzen A."/>
            <person name="Khouja H.R."/>
            <person name="Magnuson J."/>
            <person name="Murat C."/>
            <person name="Ohm R.A."/>
            <person name="Singer S.W."/>
            <person name="Spatafora J.W."/>
            <person name="Wang M."/>
            <person name="Veneault-Fourrey C."/>
            <person name="Henrissat B."/>
            <person name="Grigoriev I.V."/>
            <person name="Martin F.M."/>
            <person name="Perotto S."/>
        </authorList>
    </citation>
    <scope>NUCLEOTIDE SEQUENCE [LARGE SCALE GENOMIC DNA]</scope>
    <source>
        <strain evidence="1 2">ATCC 22711</strain>
    </source>
</reference>
<dbReference type="RefSeq" id="XP_024719299.1">
    <property type="nucleotide sequence ID" value="XM_024865445.1"/>
</dbReference>
<organism evidence="1 2">
    <name type="scientific">Amorphotheca resinae ATCC 22711</name>
    <dbReference type="NCBI Taxonomy" id="857342"/>
    <lineage>
        <taxon>Eukaryota</taxon>
        <taxon>Fungi</taxon>
        <taxon>Dikarya</taxon>
        <taxon>Ascomycota</taxon>
        <taxon>Pezizomycotina</taxon>
        <taxon>Leotiomycetes</taxon>
        <taxon>Helotiales</taxon>
        <taxon>Amorphothecaceae</taxon>
        <taxon>Amorphotheca</taxon>
    </lineage>
</organism>
<gene>
    <name evidence="1" type="ORF">M430DRAFT_267637</name>
</gene>
<protein>
    <submittedName>
        <fullName evidence="1">Uncharacterized protein</fullName>
    </submittedName>
</protein>
<dbReference type="InParanoid" id="A0A2T3AXB5"/>
<dbReference type="Proteomes" id="UP000241818">
    <property type="component" value="Unassembled WGS sequence"/>
</dbReference>
<accession>A0A2T3AXB5</accession>
<name>A0A2T3AXB5_AMORE</name>
<proteinExistence type="predicted"/>
<dbReference type="AlphaFoldDB" id="A0A2T3AXB5"/>
<sequence>MLKYQGSIRAEDLRSLCSATILSGCKDGDCGRWWIMQTSQGWLDGCWLEVGRRRGG</sequence>
<evidence type="ECO:0000313" key="2">
    <source>
        <dbReference type="Proteomes" id="UP000241818"/>
    </source>
</evidence>
<dbReference type="EMBL" id="KZ679014">
    <property type="protein sequence ID" value="PSS13308.1"/>
    <property type="molecule type" value="Genomic_DNA"/>
</dbReference>
<dbReference type="PROSITE" id="PS51257">
    <property type="entry name" value="PROKAR_LIPOPROTEIN"/>
    <property type="match status" value="1"/>
</dbReference>
<keyword evidence="2" id="KW-1185">Reference proteome</keyword>
<dbReference type="GeneID" id="36573526"/>